<accession>A0ABP5UPG4</accession>
<dbReference type="Proteomes" id="UP001501444">
    <property type="component" value="Unassembled WGS sequence"/>
</dbReference>
<dbReference type="PANTHER" id="PTHR31299:SF0">
    <property type="entry name" value="ESTERASE, PUTATIVE (AFU_ORTHOLOGUE AFUA_1G05850)-RELATED"/>
    <property type="match status" value="1"/>
</dbReference>
<reference evidence="2" key="1">
    <citation type="journal article" date="2019" name="Int. J. Syst. Evol. Microbiol.">
        <title>The Global Catalogue of Microorganisms (GCM) 10K type strain sequencing project: providing services to taxonomists for standard genome sequencing and annotation.</title>
        <authorList>
            <consortium name="The Broad Institute Genomics Platform"/>
            <consortium name="The Broad Institute Genome Sequencing Center for Infectious Disease"/>
            <person name="Wu L."/>
            <person name="Ma J."/>
        </authorList>
    </citation>
    <scope>NUCLEOTIDE SEQUENCE [LARGE SCALE GENOMIC DNA]</scope>
    <source>
        <strain evidence="2">JCM 3272</strain>
    </source>
</reference>
<dbReference type="CDD" id="cd14728">
    <property type="entry name" value="Ere-like"/>
    <property type="match status" value="1"/>
</dbReference>
<sequence length="369" mass="39878">MLGRRPRLLALGEPTHGEDVLLELRNDLFRELVETEGYRRIAIESDCLLGLVVDAYVTTGRGDLDDVMARGFSHGFGESAANRDLVRWMRAHNAGRPEAEQVRFAGFDGPLEMSGAASPRPALTALHAGLGPGLVPCTVAELDELLGDDERWTNPDAMMDPSRSIGRGAEARRLRLIADDLAGLLEAHAPEAGDLDLLRLYARTAVGLLRYHAGLADPSPQRLGRLCAQRDAMMAANLLALAAHAPTLVHAHNAHLQRDKSAMRMGGTELQWWSAGAIAATDLRDGYAFVATGLGTIRHHGVDEPPPDTIEGMLYAGPEQRFLVDLRHAGDGLAAAAPRVSPWFGYAPLAPAHVRNYDGIAFIKESPPR</sequence>
<keyword evidence="2" id="KW-1185">Reference proteome</keyword>
<dbReference type="InterPro" id="IPR007815">
    <property type="entry name" value="Emycin_Estase"/>
</dbReference>
<gene>
    <name evidence="1" type="ORF">GCM10010170_094730</name>
</gene>
<organism evidence="1 2">
    <name type="scientific">Dactylosporangium salmoneum</name>
    <dbReference type="NCBI Taxonomy" id="53361"/>
    <lineage>
        <taxon>Bacteria</taxon>
        <taxon>Bacillati</taxon>
        <taxon>Actinomycetota</taxon>
        <taxon>Actinomycetes</taxon>
        <taxon>Micromonosporales</taxon>
        <taxon>Micromonosporaceae</taxon>
        <taxon>Dactylosporangium</taxon>
    </lineage>
</organism>
<name>A0ABP5UPG4_9ACTN</name>
<proteinExistence type="predicted"/>
<dbReference type="Pfam" id="PF05139">
    <property type="entry name" value="Erythro_esteras"/>
    <property type="match status" value="1"/>
</dbReference>
<dbReference type="Gene3D" id="3.40.1660.10">
    <property type="entry name" value="EreA-like (biosynthetic domain)"/>
    <property type="match status" value="1"/>
</dbReference>
<evidence type="ECO:0000313" key="1">
    <source>
        <dbReference type="EMBL" id="GAA2385040.1"/>
    </source>
</evidence>
<comment type="caution">
    <text evidence="1">The sequence shown here is derived from an EMBL/GenBank/DDBJ whole genome shotgun (WGS) entry which is preliminary data.</text>
</comment>
<dbReference type="EMBL" id="BAAARV010000096">
    <property type="protein sequence ID" value="GAA2385040.1"/>
    <property type="molecule type" value="Genomic_DNA"/>
</dbReference>
<evidence type="ECO:0000313" key="2">
    <source>
        <dbReference type="Proteomes" id="UP001501444"/>
    </source>
</evidence>
<dbReference type="PANTHER" id="PTHR31299">
    <property type="entry name" value="ESTERASE, PUTATIVE (AFU_ORTHOLOGUE AFUA_1G05850)-RELATED"/>
    <property type="match status" value="1"/>
</dbReference>
<dbReference type="SUPFAM" id="SSF159501">
    <property type="entry name" value="EreA/ChaN-like"/>
    <property type="match status" value="1"/>
</dbReference>
<protein>
    <submittedName>
        <fullName evidence="1">Erythromycin esterase family protein</fullName>
    </submittedName>
</protein>
<dbReference type="Gene3D" id="3.30.1870.10">
    <property type="entry name" value="EreA-like, domain 2"/>
    <property type="match status" value="1"/>
</dbReference>
<dbReference type="Gene3D" id="1.20.1440.30">
    <property type="entry name" value="Biosynthetic Protein domain"/>
    <property type="match status" value="1"/>
</dbReference>
<dbReference type="PIRSF" id="PIRSF036794">
    <property type="entry name" value="UCP_erythr_ester"/>
    <property type="match status" value="1"/>
</dbReference>
<dbReference type="InterPro" id="IPR052036">
    <property type="entry name" value="Hydrolase/PRTase-associated"/>
</dbReference>
<dbReference type="InterPro" id="IPR014622">
    <property type="entry name" value="UCP036794_erythomycin"/>
</dbReference>